<dbReference type="AlphaFoldDB" id="A0A3N4HXA6"/>
<accession>A0A3N4HXA6</accession>
<evidence type="ECO:0000313" key="2">
    <source>
        <dbReference type="Proteomes" id="UP000275078"/>
    </source>
</evidence>
<proteinExistence type="predicted"/>
<protein>
    <submittedName>
        <fullName evidence="1">Uncharacterized protein</fullName>
    </submittedName>
</protein>
<organism evidence="1 2">
    <name type="scientific">Ascobolus immersus RN42</name>
    <dbReference type="NCBI Taxonomy" id="1160509"/>
    <lineage>
        <taxon>Eukaryota</taxon>
        <taxon>Fungi</taxon>
        <taxon>Dikarya</taxon>
        <taxon>Ascomycota</taxon>
        <taxon>Pezizomycotina</taxon>
        <taxon>Pezizomycetes</taxon>
        <taxon>Pezizales</taxon>
        <taxon>Ascobolaceae</taxon>
        <taxon>Ascobolus</taxon>
    </lineage>
</organism>
<reference evidence="1 2" key="1">
    <citation type="journal article" date="2018" name="Nat. Ecol. Evol.">
        <title>Pezizomycetes genomes reveal the molecular basis of ectomycorrhizal truffle lifestyle.</title>
        <authorList>
            <person name="Murat C."/>
            <person name="Payen T."/>
            <person name="Noel B."/>
            <person name="Kuo A."/>
            <person name="Morin E."/>
            <person name="Chen J."/>
            <person name="Kohler A."/>
            <person name="Krizsan K."/>
            <person name="Balestrini R."/>
            <person name="Da Silva C."/>
            <person name="Montanini B."/>
            <person name="Hainaut M."/>
            <person name="Levati E."/>
            <person name="Barry K.W."/>
            <person name="Belfiori B."/>
            <person name="Cichocki N."/>
            <person name="Clum A."/>
            <person name="Dockter R.B."/>
            <person name="Fauchery L."/>
            <person name="Guy J."/>
            <person name="Iotti M."/>
            <person name="Le Tacon F."/>
            <person name="Lindquist E.A."/>
            <person name="Lipzen A."/>
            <person name="Malagnac F."/>
            <person name="Mello A."/>
            <person name="Molinier V."/>
            <person name="Miyauchi S."/>
            <person name="Poulain J."/>
            <person name="Riccioni C."/>
            <person name="Rubini A."/>
            <person name="Sitrit Y."/>
            <person name="Splivallo R."/>
            <person name="Traeger S."/>
            <person name="Wang M."/>
            <person name="Zifcakova L."/>
            <person name="Wipf D."/>
            <person name="Zambonelli A."/>
            <person name="Paolocci F."/>
            <person name="Nowrousian M."/>
            <person name="Ottonello S."/>
            <person name="Baldrian P."/>
            <person name="Spatafora J.W."/>
            <person name="Henrissat B."/>
            <person name="Nagy L.G."/>
            <person name="Aury J.M."/>
            <person name="Wincker P."/>
            <person name="Grigoriev I.V."/>
            <person name="Bonfante P."/>
            <person name="Martin F.M."/>
        </authorList>
    </citation>
    <scope>NUCLEOTIDE SEQUENCE [LARGE SCALE GENOMIC DNA]</scope>
    <source>
        <strain evidence="1 2">RN42</strain>
    </source>
</reference>
<gene>
    <name evidence="1" type="ORF">BJ508DRAFT_333212</name>
</gene>
<dbReference type="Proteomes" id="UP000275078">
    <property type="component" value="Unassembled WGS sequence"/>
</dbReference>
<sequence>MTTIDVTPAVFPGVFHIVSSSDNVFDILHHKTANIGDKATRKSLSQLSFDLYRLADSFKHVTDVLLSNPTSSDREMTALRQMDAAAANLSEEVYAVLARVRQMTDQKDPFERLSRTISTIQRQVRSIISLAPLLPPRSFDLFQYRYSQEWRTVAFGSMQFFLDLSDAISSSQEGPELCQNFKDTGYFMGSLEGRKALQGAVHKILELKEVDDLLSRMADGLGETMNAETRFHVTNTTYCGHVVDVGRGSIQIYGAPVAEALFDTGRHGLSISTDPAENPKATAVDSSIYNAVQVERRGKTVVQNLDGKKFSFEFRSDGSLKYNSQKITPKETYVELLRQSASRLLQKRSLALYIRSTQPVNSFAILFTWDLETGVFLGVDTRVKDQNGEDKILARTEFFQKEQRQLASGKERFQKYTAGIDAILAAVRVGEGHNATTTKQLEANLELMYKMGRVMQNRFAA</sequence>
<evidence type="ECO:0000313" key="1">
    <source>
        <dbReference type="EMBL" id="RPA74314.1"/>
    </source>
</evidence>
<dbReference type="EMBL" id="ML119794">
    <property type="protein sequence ID" value="RPA74314.1"/>
    <property type="molecule type" value="Genomic_DNA"/>
</dbReference>
<name>A0A3N4HXA6_ASCIM</name>
<keyword evidence="2" id="KW-1185">Reference proteome</keyword>